<accession>A0A6V7RCS1</accession>
<evidence type="ECO:0000256" key="4">
    <source>
        <dbReference type="ARBA" id="ARBA00022679"/>
    </source>
</evidence>
<evidence type="ECO:0000256" key="1">
    <source>
        <dbReference type="ARBA" id="ARBA00004202"/>
    </source>
</evidence>
<evidence type="ECO:0000256" key="3">
    <source>
        <dbReference type="ARBA" id="ARBA00022475"/>
    </source>
</evidence>
<evidence type="ECO:0000256" key="6">
    <source>
        <dbReference type="ARBA" id="ARBA00023136"/>
    </source>
</evidence>
<dbReference type="Gene3D" id="3.90.550.10">
    <property type="entry name" value="Spore Coat Polysaccharide Biosynthesis Protein SpsA, Chain A"/>
    <property type="match status" value="1"/>
</dbReference>
<dbReference type="Gene3D" id="3.40.50.11820">
    <property type="match status" value="1"/>
</dbReference>
<evidence type="ECO:0000313" key="7">
    <source>
        <dbReference type="EMBL" id="CAD2075541.1"/>
    </source>
</evidence>
<dbReference type="EMBL" id="CAJEWE010000010">
    <property type="protein sequence ID" value="CAD2075541.1"/>
    <property type="molecule type" value="Genomic_DNA"/>
</dbReference>
<reference evidence="7 8" key="1">
    <citation type="submission" date="2020-07" db="EMBL/GenBank/DDBJ databases">
        <authorList>
            <person name="Criscuolo A."/>
        </authorList>
    </citation>
    <scope>NUCLEOTIDE SEQUENCE [LARGE SCALE GENOMIC DNA]</scope>
    <source>
        <strain evidence="8">CIP 111030</strain>
    </source>
</reference>
<comment type="similarity">
    <text evidence="2">Belongs to the CDP-glycerol glycerophosphotransferase family.</text>
</comment>
<comment type="subcellular location">
    <subcellularLocation>
        <location evidence="1">Cell membrane</location>
        <topology evidence="1">Peripheral membrane protein</topology>
    </subcellularLocation>
</comment>
<dbReference type="InterPro" id="IPR043149">
    <property type="entry name" value="TagF_N"/>
</dbReference>
<protein>
    <submittedName>
        <fullName evidence="7">CDP-glycerol:poly(Glycerophosphate) glycerophosphotransferase</fullName>
    </submittedName>
</protein>
<proteinExistence type="inferred from homology"/>
<gene>
    <name evidence="7" type="primary">tagF_2</name>
    <name evidence="7" type="ORF">JEOSCH030_00856</name>
</gene>
<dbReference type="SUPFAM" id="SSF53448">
    <property type="entry name" value="Nucleotide-diphospho-sugar transferases"/>
    <property type="match status" value="1"/>
</dbReference>
<dbReference type="AlphaFoldDB" id="A0A6V7RCS1"/>
<dbReference type="Gene3D" id="3.40.50.12580">
    <property type="match status" value="1"/>
</dbReference>
<keyword evidence="8" id="KW-1185">Reference proteome</keyword>
<dbReference type="Pfam" id="PF04464">
    <property type="entry name" value="Glyphos_transf"/>
    <property type="match status" value="1"/>
</dbReference>
<evidence type="ECO:0000256" key="2">
    <source>
        <dbReference type="ARBA" id="ARBA00010488"/>
    </source>
</evidence>
<dbReference type="InterPro" id="IPR051612">
    <property type="entry name" value="Teichoic_Acid_Biosynth"/>
</dbReference>
<dbReference type="GO" id="GO:0005886">
    <property type="term" value="C:plasma membrane"/>
    <property type="evidence" value="ECO:0007669"/>
    <property type="project" value="UniProtKB-SubCell"/>
</dbReference>
<dbReference type="GO" id="GO:0019350">
    <property type="term" value="P:teichoic acid biosynthetic process"/>
    <property type="evidence" value="ECO:0007669"/>
    <property type="project" value="UniProtKB-KW"/>
</dbReference>
<dbReference type="PANTHER" id="PTHR37316">
    <property type="entry name" value="TEICHOIC ACID GLYCEROL-PHOSPHATE PRIMASE"/>
    <property type="match status" value="1"/>
</dbReference>
<dbReference type="GO" id="GO:0047355">
    <property type="term" value="F:CDP-glycerol glycerophosphotransferase activity"/>
    <property type="evidence" value="ECO:0007669"/>
    <property type="project" value="InterPro"/>
</dbReference>
<keyword evidence="6" id="KW-0472">Membrane</keyword>
<keyword evidence="5" id="KW-0777">Teichoic acid biosynthesis</keyword>
<dbReference type="InterPro" id="IPR007554">
    <property type="entry name" value="Glycerophosphate_synth"/>
</dbReference>
<evidence type="ECO:0000313" key="8">
    <source>
        <dbReference type="Proteomes" id="UP000521032"/>
    </source>
</evidence>
<dbReference type="CDD" id="cd00761">
    <property type="entry name" value="Glyco_tranf_GTA_type"/>
    <property type="match status" value="1"/>
</dbReference>
<dbReference type="SUPFAM" id="SSF53756">
    <property type="entry name" value="UDP-Glycosyltransferase/glycogen phosphorylase"/>
    <property type="match status" value="1"/>
</dbReference>
<dbReference type="PANTHER" id="PTHR37316:SF3">
    <property type="entry name" value="TEICHOIC ACID GLYCEROL-PHOSPHATE TRANSFERASE"/>
    <property type="match status" value="1"/>
</dbReference>
<organism evidence="7 8">
    <name type="scientific">Phocicoccus schoeneichii</name>
    <dbReference type="NCBI Taxonomy" id="1812261"/>
    <lineage>
        <taxon>Bacteria</taxon>
        <taxon>Bacillati</taxon>
        <taxon>Bacillota</taxon>
        <taxon>Bacilli</taxon>
        <taxon>Bacillales</taxon>
        <taxon>Salinicoccaceae</taxon>
        <taxon>Phocicoccus</taxon>
    </lineage>
</organism>
<dbReference type="Proteomes" id="UP000521032">
    <property type="component" value="Unassembled WGS sequence"/>
</dbReference>
<sequence>MNSLSYILISNENIALSLETVKSIINQRNHDFKFIVVTTPDIEDNIELLHEAMSDTNIEYQIIPSLGNSNKLEIMNEVIDGIESDYFMFLDAGDILPSYSTSHFRKFLGEYDMIVPSLFQKTFTIPQYVDYDKLKQTEDSSQLSNAKLLRQSSIVGVLFKTDLLNKCNIRLNTNIDIYAYCAMILEVASINSSILLFNGFPLYYKEDGYPTLDVLKFAENDFDDEFMDYVDRVIYSYEHAHTEEIKSFIRMDLISKLEIEFDPHHAQIAERHANNKEALNKAVAFIDTFLIDKKKPFFNLEMFSMKFKKDKLASQINDFRYRARLLKHVLTNHRTKNRSWYELKNRYTKVDPETILFESFAGQAYSDSPKAVYEYMMKTYPEYNYKWILRRPGSTRVPGHAEKIKRFSKQSYEAYSKAGFWVTNARTPLHLEKKNDQLYIQTWHGTPLKRLGNDMDNVKMPGTNTQRYKRNFRNETKRWDILISPNRYSTEIFKSAFWMKEENILEIGYPRNDVLVNRANDKEYISQIREKLNLPKDKKVILYAPTWRDDEYIKKGQYNFELKINLEKMYEELGDEYVILLRMHYLISNVLDIKGFEDFAIDVSSYNNISELYLISDCLITDYSSVMFDYGILKRPQFFYAYDLEKYEGELRGFYLDYMNDLPGPIVKTSDDLIEQLSNMSKVEKDYTEPINHFYDRFCSVDHGIASKIIGDMIHKQIQNSKK</sequence>
<keyword evidence="3" id="KW-1003">Cell membrane</keyword>
<evidence type="ECO:0000256" key="5">
    <source>
        <dbReference type="ARBA" id="ARBA00022944"/>
    </source>
</evidence>
<name>A0A6V7RCS1_9BACL</name>
<dbReference type="InterPro" id="IPR043148">
    <property type="entry name" value="TagF_C"/>
</dbReference>
<keyword evidence="4 7" id="KW-0808">Transferase</keyword>
<dbReference type="InterPro" id="IPR029044">
    <property type="entry name" value="Nucleotide-diphossugar_trans"/>
</dbReference>
<comment type="caution">
    <text evidence="7">The sequence shown here is derived from an EMBL/GenBank/DDBJ whole genome shotgun (WGS) entry which is preliminary data.</text>
</comment>